<dbReference type="PROSITE" id="PS50043">
    <property type="entry name" value="HTH_LUXR_2"/>
    <property type="match status" value="1"/>
</dbReference>
<dbReference type="InterPro" id="IPR016032">
    <property type="entry name" value="Sig_transdc_resp-reg_C-effctor"/>
</dbReference>
<dbReference type="GO" id="GO:0003677">
    <property type="term" value="F:DNA binding"/>
    <property type="evidence" value="ECO:0007669"/>
    <property type="project" value="UniProtKB-KW"/>
</dbReference>
<dbReference type="InterPro" id="IPR058245">
    <property type="entry name" value="NreC/VraR/RcsB-like_REC"/>
</dbReference>
<dbReference type="SUPFAM" id="SSF52172">
    <property type="entry name" value="CheY-like"/>
    <property type="match status" value="1"/>
</dbReference>
<evidence type="ECO:0000256" key="2">
    <source>
        <dbReference type="ARBA" id="ARBA00023125"/>
    </source>
</evidence>
<comment type="caution">
    <text evidence="6">The sequence shown here is derived from an EMBL/GenBank/DDBJ whole genome shotgun (WGS) entry which is preliminary data.</text>
</comment>
<dbReference type="Proteomes" id="UP000442535">
    <property type="component" value="Unassembled WGS sequence"/>
</dbReference>
<evidence type="ECO:0000256" key="3">
    <source>
        <dbReference type="PROSITE-ProRule" id="PRU00169"/>
    </source>
</evidence>
<evidence type="ECO:0000259" key="5">
    <source>
        <dbReference type="PROSITE" id="PS50110"/>
    </source>
</evidence>
<dbReference type="GO" id="GO:0000160">
    <property type="term" value="P:phosphorelay signal transduction system"/>
    <property type="evidence" value="ECO:0007669"/>
    <property type="project" value="InterPro"/>
</dbReference>
<dbReference type="SMART" id="SM00448">
    <property type="entry name" value="REC"/>
    <property type="match status" value="1"/>
</dbReference>
<feature type="domain" description="Response regulatory" evidence="5">
    <location>
        <begin position="2"/>
        <end position="118"/>
    </location>
</feature>
<keyword evidence="7" id="KW-1185">Reference proteome</keyword>
<dbReference type="PROSITE" id="PS50110">
    <property type="entry name" value="RESPONSE_REGULATORY"/>
    <property type="match status" value="1"/>
</dbReference>
<keyword evidence="2" id="KW-0238">DNA-binding</keyword>
<sequence>MRIALVDDDAFVRGLLVSTLGQEPGVEVVWEAGSGEESLEKFAVEPVELILIDLQMPGMGGTATIQAFQKLDNPPMMIVVSTLTTTDKVQAAFRAGARGYFMKEDNPALIADCLGRALQGELVFSSKCSMVVVEQLKGASTVAPSKMSGESVWEGVLTDRELEIVGLLADSLETKEIARRLGTSIETVKKQVQSLMAKLGVNNRAGAVAAAFRAGLLR</sequence>
<feature type="modified residue" description="4-aspartylphosphate" evidence="3">
    <location>
        <position position="53"/>
    </location>
</feature>
<evidence type="ECO:0000256" key="1">
    <source>
        <dbReference type="ARBA" id="ARBA00022553"/>
    </source>
</evidence>
<dbReference type="Gene3D" id="1.10.10.10">
    <property type="entry name" value="Winged helix-like DNA-binding domain superfamily/Winged helix DNA-binding domain"/>
    <property type="match status" value="1"/>
</dbReference>
<dbReference type="GO" id="GO:0006355">
    <property type="term" value="P:regulation of DNA-templated transcription"/>
    <property type="evidence" value="ECO:0007669"/>
    <property type="project" value="InterPro"/>
</dbReference>
<dbReference type="InterPro" id="IPR036388">
    <property type="entry name" value="WH-like_DNA-bd_sf"/>
</dbReference>
<evidence type="ECO:0000259" key="4">
    <source>
        <dbReference type="PROSITE" id="PS50043"/>
    </source>
</evidence>
<dbReference type="InterPro" id="IPR011006">
    <property type="entry name" value="CheY-like_superfamily"/>
</dbReference>
<name>A0A7K0K2I3_9ACTO</name>
<gene>
    <name evidence="6" type="ORF">FYJ63_05185</name>
</gene>
<dbReference type="SMART" id="SM00421">
    <property type="entry name" value="HTH_LUXR"/>
    <property type="match status" value="1"/>
</dbReference>
<dbReference type="RefSeq" id="WP_154544497.1">
    <property type="nucleotide sequence ID" value="NZ_VUMY01000007.1"/>
</dbReference>
<dbReference type="EMBL" id="VUMY01000007">
    <property type="protein sequence ID" value="MST49629.1"/>
    <property type="molecule type" value="Genomic_DNA"/>
</dbReference>
<protein>
    <submittedName>
        <fullName evidence="6">Response regulator transcription factor</fullName>
    </submittedName>
</protein>
<dbReference type="AlphaFoldDB" id="A0A7K0K2I3"/>
<dbReference type="InterPro" id="IPR001789">
    <property type="entry name" value="Sig_transdc_resp-reg_receiver"/>
</dbReference>
<reference evidence="6 7" key="1">
    <citation type="submission" date="2019-08" db="EMBL/GenBank/DDBJ databases">
        <title>In-depth cultivation of the pig gut microbiome towards novel bacterial diversity and tailored functional studies.</title>
        <authorList>
            <person name="Wylensek D."/>
            <person name="Hitch T.C.A."/>
            <person name="Clavel T."/>
        </authorList>
    </citation>
    <scope>NUCLEOTIDE SEQUENCE [LARGE SCALE GENOMIC DNA]</scope>
    <source>
        <strain evidence="6 7">RF-GAM-744-WT-7</strain>
    </source>
</reference>
<dbReference type="InterPro" id="IPR039420">
    <property type="entry name" value="WalR-like"/>
</dbReference>
<dbReference type="Gene3D" id="3.40.50.2300">
    <property type="match status" value="1"/>
</dbReference>
<dbReference type="Pfam" id="PF00072">
    <property type="entry name" value="Response_reg"/>
    <property type="match status" value="1"/>
</dbReference>
<accession>A0A7K0K2I3</accession>
<evidence type="ECO:0000313" key="7">
    <source>
        <dbReference type="Proteomes" id="UP000442535"/>
    </source>
</evidence>
<evidence type="ECO:0000313" key="6">
    <source>
        <dbReference type="EMBL" id="MST49629.1"/>
    </source>
</evidence>
<organism evidence="6 7">
    <name type="scientific">Mobiluncus porci</name>
    <dbReference type="NCBI Taxonomy" id="2652278"/>
    <lineage>
        <taxon>Bacteria</taxon>
        <taxon>Bacillati</taxon>
        <taxon>Actinomycetota</taxon>
        <taxon>Actinomycetes</taxon>
        <taxon>Actinomycetales</taxon>
        <taxon>Actinomycetaceae</taxon>
        <taxon>Mobiluncus</taxon>
    </lineage>
</organism>
<dbReference type="InterPro" id="IPR000792">
    <property type="entry name" value="Tscrpt_reg_LuxR_C"/>
</dbReference>
<dbReference type="PANTHER" id="PTHR43214">
    <property type="entry name" value="TWO-COMPONENT RESPONSE REGULATOR"/>
    <property type="match status" value="1"/>
</dbReference>
<feature type="domain" description="HTH luxR-type" evidence="4">
    <location>
        <begin position="150"/>
        <end position="215"/>
    </location>
</feature>
<dbReference type="CDD" id="cd17535">
    <property type="entry name" value="REC_NarL-like"/>
    <property type="match status" value="1"/>
</dbReference>
<dbReference type="Pfam" id="PF00196">
    <property type="entry name" value="GerE"/>
    <property type="match status" value="1"/>
</dbReference>
<keyword evidence="1 3" id="KW-0597">Phosphoprotein</keyword>
<dbReference type="SUPFAM" id="SSF46894">
    <property type="entry name" value="C-terminal effector domain of the bipartite response regulators"/>
    <property type="match status" value="1"/>
</dbReference>
<dbReference type="CDD" id="cd06170">
    <property type="entry name" value="LuxR_C_like"/>
    <property type="match status" value="1"/>
</dbReference>
<dbReference type="PRINTS" id="PR00038">
    <property type="entry name" value="HTHLUXR"/>
</dbReference>
<proteinExistence type="predicted"/>